<feature type="transmembrane region" description="Helical" evidence="1">
    <location>
        <begin position="198"/>
        <end position="220"/>
    </location>
</feature>
<feature type="transmembrane region" description="Helical" evidence="1">
    <location>
        <begin position="77"/>
        <end position="97"/>
    </location>
</feature>
<gene>
    <name evidence="3" type="ORF">CA264_14795</name>
</gene>
<proteinExistence type="predicted"/>
<dbReference type="Pfam" id="PF14237">
    <property type="entry name" value="GYF_2"/>
    <property type="match status" value="1"/>
</dbReference>
<evidence type="ECO:0000259" key="2">
    <source>
        <dbReference type="Pfam" id="PF14237"/>
    </source>
</evidence>
<evidence type="ECO:0000256" key="1">
    <source>
        <dbReference type="SAM" id="Phobius"/>
    </source>
</evidence>
<evidence type="ECO:0000313" key="4">
    <source>
        <dbReference type="Proteomes" id="UP000266292"/>
    </source>
</evidence>
<reference evidence="4" key="1">
    <citation type="submission" date="2017-05" db="EMBL/GenBank/DDBJ databases">
        <authorList>
            <person name="Ray J."/>
            <person name="Price M."/>
            <person name="Deutschbauer A."/>
        </authorList>
    </citation>
    <scope>NUCLEOTIDE SEQUENCE [LARGE SCALE GENOMIC DNA]</scope>
    <source>
        <strain evidence="4">DSM 19842</strain>
    </source>
</reference>
<dbReference type="InterPro" id="IPR025640">
    <property type="entry name" value="GYF_2"/>
</dbReference>
<feature type="domain" description="GYF" evidence="2">
    <location>
        <begin position="4"/>
        <end position="49"/>
    </location>
</feature>
<keyword evidence="1" id="KW-0812">Transmembrane</keyword>
<organism evidence="3 4">
    <name type="scientific">Pontibacter actiniarum</name>
    <dbReference type="NCBI Taxonomy" id="323450"/>
    <lineage>
        <taxon>Bacteria</taxon>
        <taxon>Pseudomonadati</taxon>
        <taxon>Bacteroidota</taxon>
        <taxon>Cytophagia</taxon>
        <taxon>Cytophagales</taxon>
        <taxon>Hymenobacteraceae</taxon>
        <taxon>Pontibacter</taxon>
    </lineage>
</organism>
<name>A0A1X9YUX3_9BACT</name>
<dbReference type="OrthoDB" id="9764015at2"/>
<dbReference type="KEGG" id="pact:CA264_14795"/>
<dbReference type="Proteomes" id="UP000266292">
    <property type="component" value="Chromosome"/>
</dbReference>
<keyword evidence="4" id="KW-1185">Reference proteome</keyword>
<keyword evidence="1" id="KW-0472">Membrane</keyword>
<protein>
    <recommendedName>
        <fullName evidence="2">GYF domain-containing protein</fullName>
    </recommendedName>
</protein>
<evidence type="ECO:0000313" key="3">
    <source>
        <dbReference type="EMBL" id="ARS36584.1"/>
    </source>
</evidence>
<keyword evidence="1" id="KW-1133">Transmembrane helix</keyword>
<dbReference type="AlphaFoldDB" id="A0A1X9YUX3"/>
<dbReference type="EMBL" id="CP021235">
    <property type="protein sequence ID" value="ARS36584.1"/>
    <property type="molecule type" value="Genomic_DNA"/>
</dbReference>
<accession>A0A1X9YUX3</accession>
<dbReference type="RefSeq" id="WP_025608172.1">
    <property type="nucleotide sequence ID" value="NZ_CP021235.1"/>
</dbReference>
<sequence length="228" mass="26099">MKKYFITCNGVKKGPLTKEEMQQENINNETLVWYSGLSNWSKMSDLREFDDILIPPVLHTKGQTSVIKFKRAIATEIVRFVKAVVVVLVLAAVFASISYRASIANIDCELENINKWMATQSEEDLRHDLALLEAGFVGASRSTSLEYLQCSEYSKFLVNSLGNSYERQFMTSNLSSLIPDYQREEEQKELYANLNKELFALLFIGLLCSYIVLRLGNFVIRWVSEHSK</sequence>